<dbReference type="EMBL" id="JAUFPN010000153">
    <property type="protein sequence ID" value="MDN3565820.1"/>
    <property type="molecule type" value="Genomic_DNA"/>
</dbReference>
<dbReference type="InterPro" id="IPR042100">
    <property type="entry name" value="Bug_dom1"/>
</dbReference>
<dbReference type="InterPro" id="IPR005064">
    <property type="entry name" value="BUG"/>
</dbReference>
<evidence type="ECO:0000313" key="3">
    <source>
        <dbReference type="Proteomes" id="UP001529369"/>
    </source>
</evidence>
<comment type="similarity">
    <text evidence="1">Belongs to the UPF0065 (bug) family.</text>
</comment>
<dbReference type="PANTHER" id="PTHR42928">
    <property type="entry name" value="TRICARBOXYLATE-BINDING PROTEIN"/>
    <property type="match status" value="1"/>
</dbReference>
<dbReference type="Gene3D" id="3.40.190.10">
    <property type="entry name" value="Periplasmic binding protein-like II"/>
    <property type="match status" value="1"/>
</dbReference>
<dbReference type="PIRSF" id="PIRSF017082">
    <property type="entry name" value="YflP"/>
    <property type="match status" value="1"/>
</dbReference>
<sequence>MKRRHMLGAAGLLFGTRHAVAQEEWPSRPVTILVPFAPGSSSDIIGRAVAQGMQQSLGKPVVAENRPGATGEVGARAVIRSAPDGHMLMHAPISTWAINVALRPNLAYDPVTQLTRITQTVRTPNVLVVHPGQVPAKSLPELLDWLKANGDKAAYSTSGIGSSDHLTMEMFKQATGTTAAHVPYAGGAPATTDLIAGNVQLSFQNLGSIAPQIRDGRVRPIIITSDARNPLLPEVPTAEESGLHDFVVYSWQGFGGPAGMPAPLVTRIHAAAVAALRVPQTEARLRENGFEVVGSSPEEFAAFQQAEISRWKRVVTQGGITAD</sequence>
<dbReference type="Gene3D" id="3.40.190.150">
    <property type="entry name" value="Bordetella uptake gene, domain 1"/>
    <property type="match status" value="1"/>
</dbReference>
<accession>A0ABT8A824</accession>
<dbReference type="Proteomes" id="UP001529369">
    <property type="component" value="Unassembled WGS sequence"/>
</dbReference>
<evidence type="ECO:0000313" key="2">
    <source>
        <dbReference type="EMBL" id="MDN3565820.1"/>
    </source>
</evidence>
<dbReference type="RefSeq" id="WP_290317687.1">
    <property type="nucleotide sequence ID" value="NZ_JAUFPN010000153.1"/>
</dbReference>
<comment type="caution">
    <text evidence="2">The sequence shown here is derived from an EMBL/GenBank/DDBJ whole genome shotgun (WGS) entry which is preliminary data.</text>
</comment>
<organism evidence="2 3">
    <name type="scientific">Paeniroseomonas aquatica</name>
    <dbReference type="NCBI Taxonomy" id="373043"/>
    <lineage>
        <taxon>Bacteria</taxon>
        <taxon>Pseudomonadati</taxon>
        <taxon>Pseudomonadota</taxon>
        <taxon>Alphaproteobacteria</taxon>
        <taxon>Acetobacterales</taxon>
        <taxon>Acetobacteraceae</taxon>
        <taxon>Paeniroseomonas</taxon>
    </lineage>
</organism>
<dbReference type="PANTHER" id="PTHR42928:SF5">
    <property type="entry name" value="BLR1237 PROTEIN"/>
    <property type="match status" value="1"/>
</dbReference>
<gene>
    <name evidence="2" type="ORF">QWZ14_15735</name>
</gene>
<keyword evidence="3" id="KW-1185">Reference proteome</keyword>
<dbReference type="Pfam" id="PF03401">
    <property type="entry name" value="TctC"/>
    <property type="match status" value="1"/>
</dbReference>
<dbReference type="CDD" id="cd13578">
    <property type="entry name" value="PBP2_Bug27"/>
    <property type="match status" value="1"/>
</dbReference>
<proteinExistence type="inferred from homology"/>
<reference evidence="3" key="1">
    <citation type="journal article" date="2019" name="Int. J. Syst. Evol. Microbiol.">
        <title>The Global Catalogue of Microorganisms (GCM) 10K type strain sequencing project: providing services to taxonomists for standard genome sequencing and annotation.</title>
        <authorList>
            <consortium name="The Broad Institute Genomics Platform"/>
            <consortium name="The Broad Institute Genome Sequencing Center for Infectious Disease"/>
            <person name="Wu L."/>
            <person name="Ma J."/>
        </authorList>
    </citation>
    <scope>NUCLEOTIDE SEQUENCE [LARGE SCALE GENOMIC DNA]</scope>
    <source>
        <strain evidence="3">CECT 7131</strain>
    </source>
</reference>
<evidence type="ECO:0000256" key="1">
    <source>
        <dbReference type="ARBA" id="ARBA00006987"/>
    </source>
</evidence>
<protein>
    <submittedName>
        <fullName evidence="2">Tripartite tricarboxylate transporter substrate binding protein</fullName>
    </submittedName>
</protein>
<dbReference type="SUPFAM" id="SSF53850">
    <property type="entry name" value="Periplasmic binding protein-like II"/>
    <property type="match status" value="1"/>
</dbReference>
<name>A0ABT8A824_9PROT</name>